<feature type="non-terminal residue" evidence="2">
    <location>
        <position position="1"/>
    </location>
</feature>
<gene>
    <name evidence="2" type="ORF">TSPGSL018_3733</name>
</gene>
<feature type="region of interest" description="Disordered" evidence="1">
    <location>
        <begin position="129"/>
        <end position="162"/>
    </location>
</feature>
<accession>A0A061RJF9</accession>
<organism evidence="2">
    <name type="scientific">Tetraselmis sp. GSL018</name>
    <dbReference type="NCBI Taxonomy" id="582737"/>
    <lineage>
        <taxon>Eukaryota</taxon>
        <taxon>Viridiplantae</taxon>
        <taxon>Chlorophyta</taxon>
        <taxon>core chlorophytes</taxon>
        <taxon>Chlorodendrophyceae</taxon>
        <taxon>Chlorodendrales</taxon>
        <taxon>Chlorodendraceae</taxon>
        <taxon>Tetraselmis</taxon>
    </lineage>
</organism>
<proteinExistence type="predicted"/>
<dbReference type="AlphaFoldDB" id="A0A061RJF9"/>
<sequence length="256" mass="28299">PTLYEECTQPSERMGSNVTSLPFSESVLNITALADGKYEIQILPAVRCRVMLLATGGTFASNECSGKRFTWNFGGPLLRTAWTPPRREAFEVNFEVSFATGGSKAFPQPTTLFSLPSGLSRSHVLKSEKYEANNPSQNCRDNNMHFRKNGNKQADNRSTDLGDMSSLWKQRRLDMASFKRHLPFTDQPNGDSSAKGKDGTDSNRDDVNDARPLQVVGNPTDGHGKALAMMMPLMMTESLCLLCNFIRQTAIPTLPV</sequence>
<evidence type="ECO:0000256" key="1">
    <source>
        <dbReference type="SAM" id="MobiDB-lite"/>
    </source>
</evidence>
<evidence type="ECO:0000313" key="2">
    <source>
        <dbReference type="EMBL" id="JAC70626.1"/>
    </source>
</evidence>
<feature type="region of interest" description="Disordered" evidence="1">
    <location>
        <begin position="182"/>
        <end position="219"/>
    </location>
</feature>
<dbReference type="EMBL" id="GBEZ01015548">
    <property type="protein sequence ID" value="JAC70626.1"/>
    <property type="molecule type" value="Transcribed_RNA"/>
</dbReference>
<feature type="compositionally biased region" description="Basic and acidic residues" evidence="1">
    <location>
        <begin position="194"/>
        <end position="209"/>
    </location>
</feature>
<name>A0A061RJF9_9CHLO</name>
<reference evidence="2" key="1">
    <citation type="submission" date="2014-05" db="EMBL/GenBank/DDBJ databases">
        <title>The transcriptome of the halophilic microalga Tetraselmis sp. GSL018 isolated from the Great Salt Lake, Utah.</title>
        <authorList>
            <person name="Jinkerson R.E."/>
            <person name="D'Adamo S."/>
            <person name="Posewitz M.C."/>
        </authorList>
    </citation>
    <scope>NUCLEOTIDE SEQUENCE</scope>
    <source>
        <strain evidence="2">GSL018</strain>
    </source>
</reference>
<protein>
    <submittedName>
        <fullName evidence="2">Uncharacterized protein</fullName>
    </submittedName>
</protein>